<comment type="caution">
    <text evidence="2">The sequence shown here is derived from an EMBL/GenBank/DDBJ whole genome shotgun (WGS) entry which is preliminary data.</text>
</comment>
<keyword evidence="3" id="KW-1185">Reference proteome</keyword>
<name>A0ABV7VG98_9PROT</name>
<accession>A0ABV7VG98</accession>
<evidence type="ECO:0000313" key="2">
    <source>
        <dbReference type="EMBL" id="MFC3675846.1"/>
    </source>
</evidence>
<evidence type="ECO:0000259" key="1">
    <source>
        <dbReference type="Pfam" id="PF04296"/>
    </source>
</evidence>
<dbReference type="Pfam" id="PF04296">
    <property type="entry name" value="YlxR"/>
    <property type="match status" value="1"/>
</dbReference>
<dbReference type="Proteomes" id="UP001595711">
    <property type="component" value="Unassembled WGS sequence"/>
</dbReference>
<reference evidence="3" key="1">
    <citation type="journal article" date="2019" name="Int. J. Syst. Evol. Microbiol.">
        <title>The Global Catalogue of Microorganisms (GCM) 10K type strain sequencing project: providing services to taxonomists for standard genome sequencing and annotation.</title>
        <authorList>
            <consortium name="The Broad Institute Genomics Platform"/>
            <consortium name="The Broad Institute Genome Sequencing Center for Infectious Disease"/>
            <person name="Wu L."/>
            <person name="Ma J."/>
        </authorList>
    </citation>
    <scope>NUCLEOTIDE SEQUENCE [LARGE SCALE GENOMIC DNA]</scope>
    <source>
        <strain evidence="3">KCTC 42182</strain>
    </source>
</reference>
<proteinExistence type="predicted"/>
<feature type="domain" description="YlxR" evidence="1">
    <location>
        <begin position="10"/>
        <end position="80"/>
    </location>
</feature>
<dbReference type="EMBL" id="JBHRYJ010000001">
    <property type="protein sequence ID" value="MFC3675846.1"/>
    <property type="molecule type" value="Genomic_DNA"/>
</dbReference>
<evidence type="ECO:0000313" key="3">
    <source>
        <dbReference type="Proteomes" id="UP001595711"/>
    </source>
</evidence>
<organism evidence="2 3">
    <name type="scientific">Ferrovibrio xuzhouensis</name>
    <dbReference type="NCBI Taxonomy" id="1576914"/>
    <lineage>
        <taxon>Bacteria</taxon>
        <taxon>Pseudomonadati</taxon>
        <taxon>Pseudomonadota</taxon>
        <taxon>Alphaproteobacteria</taxon>
        <taxon>Rhodospirillales</taxon>
        <taxon>Rhodospirillaceae</taxon>
        <taxon>Ferrovibrio</taxon>
    </lineage>
</organism>
<dbReference type="InterPro" id="IPR037465">
    <property type="entry name" value="YlxR"/>
</dbReference>
<dbReference type="SUPFAM" id="SSF64376">
    <property type="entry name" value="YlxR-like"/>
    <property type="match status" value="1"/>
</dbReference>
<dbReference type="RefSeq" id="WP_379725182.1">
    <property type="nucleotide sequence ID" value="NZ_JBHRYJ010000001.1"/>
</dbReference>
<dbReference type="PANTHER" id="PTHR34215:SF1">
    <property type="entry name" value="YLXR DOMAIN-CONTAINING PROTEIN"/>
    <property type="match status" value="1"/>
</dbReference>
<dbReference type="PANTHER" id="PTHR34215">
    <property type="entry name" value="BLL0784 PROTEIN"/>
    <property type="match status" value="1"/>
</dbReference>
<dbReference type="Gene3D" id="3.30.1230.10">
    <property type="entry name" value="YlxR-like"/>
    <property type="match status" value="1"/>
</dbReference>
<dbReference type="InterPro" id="IPR035931">
    <property type="entry name" value="YlxR-like_sf"/>
</dbReference>
<sequence>MPDAPQGPRRRCLLTGARTMPDRLLRFAVDTTGAVVPDPARRMPGRGLWLMPAPGAVATAAAKGLFARGAKRKVRVADDLAGRTWQAWIAHAAAQVTAARRAGLVLAGTAAADGTDVLAADAAALGFGRLVLRPSPLARRLAADLALLAALGPMDG</sequence>
<protein>
    <submittedName>
        <fullName evidence="2">DUF448 domain-containing protein</fullName>
    </submittedName>
</protein>
<dbReference type="InterPro" id="IPR007393">
    <property type="entry name" value="YlxR_dom"/>
</dbReference>
<gene>
    <name evidence="2" type="ORF">ACFOOQ_09855</name>
</gene>